<dbReference type="Gene3D" id="3.30.560.10">
    <property type="entry name" value="Glucose Oxidase, domain 3"/>
    <property type="match status" value="1"/>
</dbReference>
<dbReference type="Gene3D" id="3.50.50.60">
    <property type="entry name" value="FAD/NAD(P)-binding domain"/>
    <property type="match status" value="1"/>
</dbReference>
<evidence type="ECO:0000313" key="4">
    <source>
        <dbReference type="EMBL" id="KAF2638099.1"/>
    </source>
</evidence>
<keyword evidence="5" id="KW-1185">Reference proteome</keyword>
<feature type="domain" description="Glucose-methanol-choline oxidoreductase N-terminal" evidence="3">
    <location>
        <begin position="293"/>
        <end position="307"/>
    </location>
</feature>
<dbReference type="OrthoDB" id="269227at2759"/>
<name>A0A6A6RR49_9PLEO</name>
<keyword evidence="2" id="KW-0274">FAD</keyword>
<dbReference type="GO" id="GO:0016614">
    <property type="term" value="F:oxidoreductase activity, acting on CH-OH group of donors"/>
    <property type="evidence" value="ECO:0007669"/>
    <property type="project" value="InterPro"/>
</dbReference>
<dbReference type="AlphaFoldDB" id="A0A6A6RR49"/>
<reference evidence="4" key="1">
    <citation type="journal article" date="2020" name="Stud. Mycol.">
        <title>101 Dothideomycetes genomes: a test case for predicting lifestyles and emergence of pathogens.</title>
        <authorList>
            <person name="Haridas S."/>
            <person name="Albert R."/>
            <person name="Binder M."/>
            <person name="Bloem J."/>
            <person name="Labutti K."/>
            <person name="Salamov A."/>
            <person name="Andreopoulos B."/>
            <person name="Baker S."/>
            <person name="Barry K."/>
            <person name="Bills G."/>
            <person name="Bluhm B."/>
            <person name="Cannon C."/>
            <person name="Castanera R."/>
            <person name="Culley D."/>
            <person name="Daum C."/>
            <person name="Ezra D."/>
            <person name="Gonzalez J."/>
            <person name="Henrissat B."/>
            <person name="Kuo A."/>
            <person name="Liang C."/>
            <person name="Lipzen A."/>
            <person name="Lutzoni F."/>
            <person name="Magnuson J."/>
            <person name="Mondo S."/>
            <person name="Nolan M."/>
            <person name="Ohm R."/>
            <person name="Pangilinan J."/>
            <person name="Park H.-J."/>
            <person name="Ramirez L."/>
            <person name="Alfaro M."/>
            <person name="Sun H."/>
            <person name="Tritt A."/>
            <person name="Yoshinaga Y."/>
            <person name="Zwiers L.-H."/>
            <person name="Turgeon B."/>
            <person name="Goodwin S."/>
            <person name="Spatafora J."/>
            <person name="Crous P."/>
            <person name="Grigoriev I."/>
        </authorList>
    </citation>
    <scope>NUCLEOTIDE SEQUENCE</scope>
    <source>
        <strain evidence="4">CBS 473.64</strain>
    </source>
</reference>
<dbReference type="PANTHER" id="PTHR11552:SF210">
    <property type="entry name" value="GLUCOSE-METHANOL-CHOLINE OXIDOREDUCTASE N-TERMINAL DOMAIN-CONTAINING PROTEIN-RELATED"/>
    <property type="match status" value="1"/>
</dbReference>
<organism evidence="4 5">
    <name type="scientific">Massarina eburnea CBS 473.64</name>
    <dbReference type="NCBI Taxonomy" id="1395130"/>
    <lineage>
        <taxon>Eukaryota</taxon>
        <taxon>Fungi</taxon>
        <taxon>Dikarya</taxon>
        <taxon>Ascomycota</taxon>
        <taxon>Pezizomycotina</taxon>
        <taxon>Dothideomycetes</taxon>
        <taxon>Pleosporomycetidae</taxon>
        <taxon>Pleosporales</taxon>
        <taxon>Massarineae</taxon>
        <taxon>Massarinaceae</taxon>
        <taxon>Massarina</taxon>
    </lineage>
</organism>
<dbReference type="Pfam" id="PF05199">
    <property type="entry name" value="GMC_oxred_C"/>
    <property type="match status" value="1"/>
</dbReference>
<dbReference type="InterPro" id="IPR000172">
    <property type="entry name" value="GMC_OxRdtase_N"/>
</dbReference>
<feature type="binding site" evidence="2">
    <location>
        <position position="252"/>
    </location>
    <ligand>
        <name>FAD</name>
        <dbReference type="ChEBI" id="CHEBI:57692"/>
    </ligand>
</feature>
<dbReference type="SUPFAM" id="SSF54373">
    <property type="entry name" value="FAD-linked reductases, C-terminal domain"/>
    <property type="match status" value="1"/>
</dbReference>
<evidence type="ECO:0000256" key="1">
    <source>
        <dbReference type="ARBA" id="ARBA00010790"/>
    </source>
</evidence>
<dbReference type="SUPFAM" id="SSF51905">
    <property type="entry name" value="FAD/NAD(P)-binding domain"/>
    <property type="match status" value="1"/>
</dbReference>
<evidence type="ECO:0000256" key="2">
    <source>
        <dbReference type="PIRSR" id="PIRSR000137-2"/>
    </source>
</evidence>
<gene>
    <name evidence="4" type="ORF">P280DRAFT_432292</name>
</gene>
<comment type="similarity">
    <text evidence="1">Belongs to the GMC oxidoreductase family.</text>
</comment>
<dbReference type="PROSITE" id="PS00624">
    <property type="entry name" value="GMC_OXRED_2"/>
    <property type="match status" value="1"/>
</dbReference>
<dbReference type="PANTHER" id="PTHR11552">
    <property type="entry name" value="GLUCOSE-METHANOL-CHOLINE GMC OXIDOREDUCTASE"/>
    <property type="match status" value="1"/>
</dbReference>
<dbReference type="EMBL" id="MU006791">
    <property type="protein sequence ID" value="KAF2638099.1"/>
    <property type="molecule type" value="Genomic_DNA"/>
</dbReference>
<dbReference type="InterPro" id="IPR012132">
    <property type="entry name" value="GMC_OxRdtase"/>
</dbReference>
<dbReference type="InterPro" id="IPR007867">
    <property type="entry name" value="GMC_OxRtase_C"/>
</dbReference>
<dbReference type="InterPro" id="IPR036188">
    <property type="entry name" value="FAD/NAD-bd_sf"/>
</dbReference>
<dbReference type="Proteomes" id="UP000799753">
    <property type="component" value="Unassembled WGS sequence"/>
</dbReference>
<accession>A0A6A6RR49</accession>
<dbReference type="Pfam" id="PF00732">
    <property type="entry name" value="GMC_oxred_N"/>
    <property type="match status" value="1"/>
</dbReference>
<comment type="cofactor">
    <cofactor evidence="2">
        <name>FAD</name>
        <dbReference type="ChEBI" id="CHEBI:57692"/>
    </cofactor>
</comment>
<evidence type="ECO:0000313" key="5">
    <source>
        <dbReference type="Proteomes" id="UP000799753"/>
    </source>
</evidence>
<protein>
    <submittedName>
        <fullName evidence="4">Putative aryl-alcohol dehydrogenase</fullName>
    </submittedName>
</protein>
<evidence type="ECO:0000259" key="3">
    <source>
        <dbReference type="PROSITE" id="PS00624"/>
    </source>
</evidence>
<proteinExistence type="inferred from homology"/>
<dbReference type="GO" id="GO:0050660">
    <property type="term" value="F:flavin adenine dinucleotide binding"/>
    <property type="evidence" value="ECO:0007669"/>
    <property type="project" value="InterPro"/>
</dbReference>
<keyword evidence="2" id="KW-0285">Flavoprotein</keyword>
<dbReference type="PIRSF" id="PIRSF000137">
    <property type="entry name" value="Alcohol_oxidase"/>
    <property type="match status" value="1"/>
</dbReference>
<sequence length="633" mass="69404">MSSQERTDLASASFLDSESFDIVVVGGGTAGLVVASRLTEDPSTRVLVIEAGADRRNDPRILTPGLAAATYFDPEFDWCITSKPQPGLNGRLVAEPKARTLGGSTAINLGMVAYPSKSGFDAWEKLGNPGWDWAHMTPYFRKFHTFHKPSDKIREQLSIDWVDEELSGTDGPIHTSFGEDHYLPYNDAWAKTFEKLGHKMTGDPLSGVSKGAYTNPGVIDPKTHQRSHAGNAYLSPEVEKRPNLRVLTETLVNKVILEPNTDGIVSAKGVQVTTKDGKIRDVSVKDEVILAAGALKTPQVLELSGIGDKKLLESHGIKTLIDSPGVGENMQEHGFVCFNWEVTDGMVSGDVMRDPAIIGQLMGAFAQGGAGPLGVCNIQNAYVHLPEFAGEQGRVELDKLLEEYIDKYQYKNFPAQKKQYELLSEILRHPDTTSGQHELAPFQVNPELGPSPKDLFGFSIPGQYITITSVLNHPFSRGSVHIVSSKAEDQPELDVGLFDHPLDVELQARHSQILEELAHTEPLASLLKKDGKRLHTDKPFPYDLETTKELVRDRITPHFHLSGSTPMMPKEIGGVVNERLMVYGTKNLRIVDAGIFPLIPRGNIQVDVYAVAEKAADIIKEDRGLGLGNLSLK</sequence>